<dbReference type="InterPro" id="IPR025312">
    <property type="entry name" value="DUF4216"/>
</dbReference>
<evidence type="ECO:0000256" key="1">
    <source>
        <dbReference type="SAM" id="Coils"/>
    </source>
</evidence>
<dbReference type="Gramene" id="ERN01800">
    <property type="protein sequence ID" value="ERN01800"/>
    <property type="gene ID" value="AMTR_s00725p00005970"/>
</dbReference>
<evidence type="ECO:0000313" key="4">
    <source>
        <dbReference type="EMBL" id="ERN01800.1"/>
    </source>
</evidence>
<dbReference type="EMBL" id="KI394698">
    <property type="protein sequence ID" value="ERN01800.1"/>
    <property type="molecule type" value="Genomic_DNA"/>
</dbReference>
<dbReference type="Proteomes" id="UP000017836">
    <property type="component" value="Unassembled WGS sequence"/>
</dbReference>
<gene>
    <name evidence="4" type="ORF">AMTR_s00725p00005970</name>
</gene>
<dbReference type="Pfam" id="PF13952">
    <property type="entry name" value="DUF4216"/>
    <property type="match status" value="1"/>
</dbReference>
<dbReference type="PANTHER" id="PTHR48258:SF9">
    <property type="entry name" value="OS01G0348150 PROTEIN"/>
    <property type="match status" value="1"/>
</dbReference>
<feature type="coiled-coil region" evidence="1">
    <location>
        <begin position="626"/>
        <end position="660"/>
    </location>
</feature>
<dbReference type="eggNOG" id="ENOG502S5IF">
    <property type="taxonomic scope" value="Eukaryota"/>
</dbReference>
<feature type="region of interest" description="Disordered" evidence="2">
    <location>
        <begin position="334"/>
        <end position="366"/>
    </location>
</feature>
<dbReference type="HOGENOM" id="CLU_429239_0_0_1"/>
<evidence type="ECO:0000259" key="3">
    <source>
        <dbReference type="Pfam" id="PF13952"/>
    </source>
</evidence>
<keyword evidence="5" id="KW-1185">Reference proteome</keyword>
<proteinExistence type="predicted"/>
<dbReference type="OMA" id="CDWANIT"/>
<dbReference type="InterPro" id="IPR004252">
    <property type="entry name" value="Probable_transposase_24"/>
</dbReference>
<dbReference type="AlphaFoldDB" id="W1P4B7"/>
<dbReference type="PANTHER" id="PTHR48258">
    <property type="entry name" value="DUF4218 DOMAIN-CONTAINING PROTEIN-RELATED"/>
    <property type="match status" value="1"/>
</dbReference>
<sequence>MVECYISEEAVEFCSEYMAGVEAIGISKPRTDPDDVDRGLRGKGTMVTVSKLELDQAQLVVMNNNAEVQPYITDHMELLQSMVPRNQKNKQKWVADQHRQTFIGWLRNTIISKLNEPNHGVSDVLSRIALGPTFAVAKHEAYIVRGKRFHTKSRDDAREVQNSGIRIVAETMHFASAKDRNPVLGTMTYYGVIEEIWELNYFAFRIPLFKCSWVDNNVGVKTDELGFTLVDLSKRGSKNDPFIMASQAAQVFYISDPANDKWSIVLSTPERRFLETEEDEENADLCYDDFIVGQPIHEQLMGIDRNIEEDDAEYIRNDINEGIWVNCDSGKHKQKKKRKHMANSESGSDSGAENECPTTIPTRGPTQMNEISKLMDQGKRVALEVNDKGQYCGKSYAKLVSTLGVRCRQTIGLAYKNWKEVNPTLKNKVWKDIQTGFIVPDTFKHDCLILAGKLMKDFKNRMTKDIIMPALKENDLGRLAQVPEKHPEIDAADWCKFVESRLTPEFLELSKVQRERSSKIQSRHRSGRSGMVNVREAVKKDLEVADPPRHRVWIKSRTKSRKLVTDYDKEIAEKIAQLEEKLSQGQIQVQGQNDILTQALGTPEHPGRVRAAGFLTRASQLFGRKKREVSDVVARQAKEIEKLKAEVQSLKQQRNAAEQEEEGEVAGEAYVPQPYAPQDEVQPQIYAEEFISLNDQGILYNFDDHAALNQQVHLCSDNIDNIVARGYLYEHVGRSKFTARIR</sequence>
<evidence type="ECO:0000256" key="2">
    <source>
        <dbReference type="SAM" id="MobiDB-lite"/>
    </source>
</evidence>
<keyword evidence="1" id="KW-0175">Coiled coil</keyword>
<feature type="compositionally biased region" description="Polar residues" evidence="2">
    <location>
        <begin position="343"/>
        <end position="366"/>
    </location>
</feature>
<name>W1P4B7_AMBTC</name>
<protein>
    <recommendedName>
        <fullName evidence="3">DUF4216 domain-containing protein</fullName>
    </recommendedName>
</protein>
<feature type="domain" description="DUF4216" evidence="3">
    <location>
        <begin position="197"/>
        <end position="265"/>
    </location>
</feature>
<dbReference type="Pfam" id="PF03004">
    <property type="entry name" value="Transposase_24"/>
    <property type="match status" value="1"/>
</dbReference>
<reference evidence="5" key="1">
    <citation type="journal article" date="2013" name="Science">
        <title>The Amborella genome and the evolution of flowering plants.</title>
        <authorList>
            <consortium name="Amborella Genome Project"/>
        </authorList>
    </citation>
    <scope>NUCLEOTIDE SEQUENCE [LARGE SCALE GENOMIC DNA]</scope>
</reference>
<accession>W1P4B7</accession>
<organism evidence="4 5">
    <name type="scientific">Amborella trichopoda</name>
    <dbReference type="NCBI Taxonomy" id="13333"/>
    <lineage>
        <taxon>Eukaryota</taxon>
        <taxon>Viridiplantae</taxon>
        <taxon>Streptophyta</taxon>
        <taxon>Embryophyta</taxon>
        <taxon>Tracheophyta</taxon>
        <taxon>Spermatophyta</taxon>
        <taxon>Magnoliopsida</taxon>
        <taxon>Amborellales</taxon>
        <taxon>Amborellaceae</taxon>
        <taxon>Amborella</taxon>
    </lineage>
</organism>
<evidence type="ECO:0000313" key="5">
    <source>
        <dbReference type="Proteomes" id="UP000017836"/>
    </source>
</evidence>